<evidence type="ECO:0000256" key="13">
    <source>
        <dbReference type="ARBA" id="ARBA00041467"/>
    </source>
</evidence>
<dbReference type="PROSITE" id="PS00710">
    <property type="entry name" value="PGM_PMM"/>
    <property type="match status" value="1"/>
</dbReference>
<evidence type="ECO:0000256" key="8">
    <source>
        <dbReference type="ARBA" id="ARBA00022723"/>
    </source>
</evidence>
<feature type="domain" description="Alpha-D-phosphohexomutase alpha/beta/alpha" evidence="17">
    <location>
        <begin position="223"/>
        <end position="308"/>
    </location>
</feature>
<evidence type="ECO:0000256" key="11">
    <source>
        <dbReference type="ARBA" id="ARBA00039995"/>
    </source>
</evidence>
<dbReference type="GO" id="GO:0000287">
    <property type="term" value="F:magnesium ion binding"/>
    <property type="evidence" value="ECO:0007669"/>
    <property type="project" value="InterPro"/>
</dbReference>
<dbReference type="Pfam" id="PF02880">
    <property type="entry name" value="PGM_PMM_III"/>
    <property type="match status" value="1"/>
</dbReference>
<dbReference type="EC" id="5.4.2.2" evidence="6"/>
<comment type="similarity">
    <text evidence="5 14">Belongs to the phosphohexose mutase family.</text>
</comment>
<feature type="domain" description="Alpha-D-phosphohexomutase alpha/beta/alpha" evidence="16">
    <location>
        <begin position="42"/>
        <end position="179"/>
    </location>
</feature>
<dbReference type="Gene3D" id="3.30.310.50">
    <property type="entry name" value="Alpha-D-phosphohexomutase, C-terminal domain"/>
    <property type="match status" value="1"/>
</dbReference>
<evidence type="ECO:0000256" key="5">
    <source>
        <dbReference type="ARBA" id="ARBA00010231"/>
    </source>
</evidence>
<dbReference type="Pfam" id="PF02878">
    <property type="entry name" value="PGM_PMM_I"/>
    <property type="match status" value="1"/>
</dbReference>
<dbReference type="InterPro" id="IPR005844">
    <property type="entry name" value="A-D-PHexomutase_a/b/a-I"/>
</dbReference>
<dbReference type="SUPFAM" id="SSF53738">
    <property type="entry name" value="Phosphoglucomutase, first 3 domains"/>
    <property type="match status" value="3"/>
</dbReference>
<dbReference type="SUPFAM" id="SSF55957">
    <property type="entry name" value="Phosphoglucomutase, C-terminal domain"/>
    <property type="match status" value="1"/>
</dbReference>
<evidence type="ECO:0000259" key="17">
    <source>
        <dbReference type="Pfam" id="PF02879"/>
    </source>
</evidence>
<dbReference type="PRINTS" id="PR00509">
    <property type="entry name" value="PGMPMM"/>
</dbReference>
<dbReference type="InterPro" id="IPR036900">
    <property type="entry name" value="A-D-PHexomutase_C_sf"/>
</dbReference>
<dbReference type="RefSeq" id="WP_019034823.1">
    <property type="nucleotide sequence ID" value="NZ_UGSZ01000001.1"/>
</dbReference>
<dbReference type="PANTHER" id="PTHR45745:SF1">
    <property type="entry name" value="PHOSPHOGLUCOMUTASE 2B-RELATED"/>
    <property type="match status" value="1"/>
</dbReference>
<dbReference type="InterPro" id="IPR005841">
    <property type="entry name" value="Alpha-D-phosphohexomutase_SF"/>
</dbReference>
<comment type="pathway">
    <text evidence="3">Glycolipid metabolism; diglucosyl-diacylglycerol biosynthesis.</text>
</comment>
<dbReference type="Proteomes" id="UP000255517">
    <property type="component" value="Unassembled WGS sequence"/>
</dbReference>
<keyword evidence="9 14" id="KW-0460">Magnesium</keyword>
<evidence type="ECO:0000256" key="7">
    <source>
        <dbReference type="ARBA" id="ARBA00022553"/>
    </source>
</evidence>
<dbReference type="InterPro" id="IPR005846">
    <property type="entry name" value="A-D-PHexomutase_a/b/a-III"/>
</dbReference>
<dbReference type="AlphaFoldDB" id="A0A379C5S1"/>
<accession>A0A379C5S1</accession>
<dbReference type="GO" id="GO:0008973">
    <property type="term" value="F:phosphopentomutase activity"/>
    <property type="evidence" value="ECO:0007669"/>
    <property type="project" value="TreeGrafter"/>
</dbReference>
<sequence length="561" mass="64476">MNYLDEYNRWLNSSFTDDKTKEELRAIKDEEEIKDRFYKSLEFGTAGLRGIIGAGTNRMNIYTVSKTAFAIGQVILKKNLKEKGIVIARDVRHKSEEFERISAEIFANLGIKTYVFDSIRPTPMLAYAVRYLKTAAGVMVTASHNPKVYNGYKVYGPKGSQILTDEADEILQEIEKIDYTDIERLDYNEALKKGLICQVDKEFDESYYKKVLDLKIYEGEDIDKDIKIIYTPLNGCGNIPVRHILKERGFKNVTVVKEQENPDPDFKTVSFPNPEFIEVFDIGKKYANKVDADIIIATDPDSDRLRVLGRREKADYYGFSGNELSYLLVDYILKGLKSKNILPQNGAMVRSIVSSDLIEDIGKAYNIKCFESLTGFKNICNYANIWEKTDEYKFVFGYEESIGYVVTDFVRDKDGVQIAMLVAEMAAFYKKNSISLYDKLQEIFKEYGYVSEFLTSIVLEGQKGAERIKRMMDKFRNENISEFGGIRCKEKIDFINGYKDVGSSNVLKFILNDKSWFSLRPSGTEPKIKLYIYTKDKDKNIGDKKINDLKADILQKLENIK</sequence>
<dbReference type="EMBL" id="UGSZ01000001">
    <property type="protein sequence ID" value="SUB57481.1"/>
    <property type="molecule type" value="Genomic_DNA"/>
</dbReference>
<protein>
    <recommendedName>
        <fullName evidence="11">Phosphoglucomutase</fullName>
        <ecNumber evidence="6">5.4.2.2</ecNumber>
    </recommendedName>
    <alternativeName>
        <fullName evidence="13">Alpha-phosphoglucomutase</fullName>
    </alternativeName>
    <alternativeName>
        <fullName evidence="12">Glucose phosphomutase</fullName>
    </alternativeName>
</protein>
<dbReference type="CDD" id="cd05799">
    <property type="entry name" value="PGM2"/>
    <property type="match status" value="1"/>
</dbReference>
<evidence type="ECO:0000259" key="16">
    <source>
        <dbReference type="Pfam" id="PF02878"/>
    </source>
</evidence>
<keyword evidence="10 19" id="KW-0413">Isomerase</keyword>
<dbReference type="Pfam" id="PF00408">
    <property type="entry name" value="PGM_PMM_IV"/>
    <property type="match status" value="1"/>
</dbReference>
<feature type="domain" description="Alpha-D-phosphohexomutase C-terminal" evidence="15">
    <location>
        <begin position="487"/>
        <end position="538"/>
    </location>
</feature>
<comment type="cofactor">
    <cofactor evidence="2">
        <name>Mg(2+)</name>
        <dbReference type="ChEBI" id="CHEBI:18420"/>
    </cofactor>
</comment>
<comment type="pathway">
    <text evidence="4">Lipid metabolism.</text>
</comment>
<evidence type="ECO:0000259" key="15">
    <source>
        <dbReference type="Pfam" id="PF00408"/>
    </source>
</evidence>
<dbReference type="GO" id="GO:0004614">
    <property type="term" value="F:phosphoglucomutase activity"/>
    <property type="evidence" value="ECO:0007669"/>
    <property type="project" value="UniProtKB-EC"/>
</dbReference>
<keyword evidence="7" id="KW-0597">Phosphoprotein</keyword>
<evidence type="ECO:0000313" key="20">
    <source>
        <dbReference type="Proteomes" id="UP000255517"/>
    </source>
</evidence>
<dbReference type="GO" id="GO:0005975">
    <property type="term" value="P:carbohydrate metabolic process"/>
    <property type="evidence" value="ECO:0007669"/>
    <property type="project" value="InterPro"/>
</dbReference>
<dbReference type="OrthoDB" id="9806956at2"/>
<reference evidence="19 20" key="1">
    <citation type="submission" date="2018-06" db="EMBL/GenBank/DDBJ databases">
        <authorList>
            <consortium name="Pathogen Informatics"/>
            <person name="Doyle S."/>
        </authorList>
    </citation>
    <scope>NUCLEOTIDE SEQUENCE [LARGE SCALE GENOMIC DNA]</scope>
    <source>
        <strain evidence="19 20">NCTC13149</strain>
    </source>
</reference>
<dbReference type="InterPro" id="IPR005845">
    <property type="entry name" value="A-D-PHexomutase_a/b/a-II"/>
</dbReference>
<proteinExistence type="inferred from homology"/>
<comment type="catalytic activity">
    <reaction evidence="1">
        <text>alpha-D-glucose 1-phosphate = alpha-D-glucose 6-phosphate</text>
        <dbReference type="Rhea" id="RHEA:23536"/>
        <dbReference type="ChEBI" id="CHEBI:58225"/>
        <dbReference type="ChEBI" id="CHEBI:58601"/>
        <dbReference type="EC" id="5.4.2.2"/>
    </reaction>
</comment>
<dbReference type="GO" id="GO:0006166">
    <property type="term" value="P:purine ribonucleoside salvage"/>
    <property type="evidence" value="ECO:0007669"/>
    <property type="project" value="TreeGrafter"/>
</dbReference>
<evidence type="ECO:0000256" key="10">
    <source>
        <dbReference type="ARBA" id="ARBA00023235"/>
    </source>
</evidence>
<evidence type="ECO:0000256" key="3">
    <source>
        <dbReference type="ARBA" id="ARBA00005164"/>
    </source>
</evidence>
<dbReference type="InterPro" id="IPR005843">
    <property type="entry name" value="A-D-PHexomutase_C"/>
</dbReference>
<dbReference type="PANTHER" id="PTHR45745">
    <property type="entry name" value="PHOSPHOMANNOMUTASE 45A"/>
    <property type="match status" value="1"/>
</dbReference>
<feature type="domain" description="Alpha-D-phosphohexomutase alpha/beta/alpha" evidence="18">
    <location>
        <begin position="321"/>
        <end position="443"/>
    </location>
</feature>
<evidence type="ECO:0000256" key="1">
    <source>
        <dbReference type="ARBA" id="ARBA00000443"/>
    </source>
</evidence>
<evidence type="ECO:0000256" key="12">
    <source>
        <dbReference type="ARBA" id="ARBA00041398"/>
    </source>
</evidence>
<name>A0A379C5S1_9FIRM</name>
<gene>
    <name evidence="19" type="primary">pgcA</name>
    <name evidence="19" type="ORF">NCTC13149_01324</name>
</gene>
<evidence type="ECO:0000256" key="9">
    <source>
        <dbReference type="ARBA" id="ARBA00022842"/>
    </source>
</evidence>
<organism evidence="19 20">
    <name type="scientific">Peptoniphilus lacrimalis</name>
    <dbReference type="NCBI Taxonomy" id="33031"/>
    <lineage>
        <taxon>Bacteria</taxon>
        <taxon>Bacillati</taxon>
        <taxon>Bacillota</taxon>
        <taxon>Tissierellia</taxon>
        <taxon>Tissierellales</taxon>
        <taxon>Peptoniphilaceae</taxon>
        <taxon>Peptoniphilus</taxon>
    </lineage>
</organism>
<dbReference type="InterPro" id="IPR016066">
    <property type="entry name" value="A-D-PHexomutase_CS"/>
</dbReference>
<dbReference type="STRING" id="1122949.GCA_000378725_01062"/>
<evidence type="ECO:0000256" key="2">
    <source>
        <dbReference type="ARBA" id="ARBA00001946"/>
    </source>
</evidence>
<evidence type="ECO:0000259" key="18">
    <source>
        <dbReference type="Pfam" id="PF02880"/>
    </source>
</evidence>
<dbReference type="Pfam" id="PF02879">
    <property type="entry name" value="PGM_PMM_II"/>
    <property type="match status" value="1"/>
</dbReference>
<keyword evidence="8 14" id="KW-0479">Metal-binding</keyword>
<dbReference type="Gene3D" id="3.40.120.10">
    <property type="entry name" value="Alpha-D-Glucose-1,6-Bisphosphate, subunit A, domain 3"/>
    <property type="match status" value="3"/>
</dbReference>
<evidence type="ECO:0000313" key="19">
    <source>
        <dbReference type="EMBL" id="SUB57481.1"/>
    </source>
</evidence>
<evidence type="ECO:0000256" key="14">
    <source>
        <dbReference type="RuleBase" id="RU004326"/>
    </source>
</evidence>
<evidence type="ECO:0000256" key="4">
    <source>
        <dbReference type="ARBA" id="ARBA00005189"/>
    </source>
</evidence>
<evidence type="ECO:0000256" key="6">
    <source>
        <dbReference type="ARBA" id="ARBA00012728"/>
    </source>
</evidence>
<dbReference type="InterPro" id="IPR016055">
    <property type="entry name" value="A-D-PHexomutase_a/b/a-I/II/III"/>
</dbReference>